<dbReference type="Proteomes" id="UP001066276">
    <property type="component" value="Chromosome 4_1"/>
</dbReference>
<evidence type="ECO:0000256" key="1">
    <source>
        <dbReference type="SAM" id="MobiDB-lite"/>
    </source>
</evidence>
<reference evidence="2" key="1">
    <citation type="journal article" date="2022" name="bioRxiv">
        <title>Sequencing and chromosome-scale assembly of the giantPleurodeles waltlgenome.</title>
        <authorList>
            <person name="Brown T."/>
            <person name="Elewa A."/>
            <person name="Iarovenko S."/>
            <person name="Subramanian E."/>
            <person name="Araus A.J."/>
            <person name="Petzold A."/>
            <person name="Susuki M."/>
            <person name="Suzuki K.-i.T."/>
            <person name="Hayashi T."/>
            <person name="Toyoda A."/>
            <person name="Oliveira C."/>
            <person name="Osipova E."/>
            <person name="Leigh N.D."/>
            <person name="Simon A."/>
            <person name="Yun M.H."/>
        </authorList>
    </citation>
    <scope>NUCLEOTIDE SEQUENCE</scope>
    <source>
        <strain evidence="2">20211129_DDA</strain>
        <tissue evidence="2">Liver</tissue>
    </source>
</reference>
<gene>
    <name evidence="2" type="ORF">NDU88_000937</name>
</gene>
<feature type="compositionally biased region" description="Polar residues" evidence="1">
    <location>
        <begin position="121"/>
        <end position="135"/>
    </location>
</feature>
<evidence type="ECO:0000313" key="3">
    <source>
        <dbReference type="Proteomes" id="UP001066276"/>
    </source>
</evidence>
<feature type="region of interest" description="Disordered" evidence="1">
    <location>
        <begin position="68"/>
        <end position="175"/>
    </location>
</feature>
<protein>
    <submittedName>
        <fullName evidence="2">Uncharacterized protein</fullName>
    </submittedName>
</protein>
<name>A0AAV7SXV4_PLEWA</name>
<dbReference type="EMBL" id="JANPWB010000007">
    <property type="protein sequence ID" value="KAJ1169030.1"/>
    <property type="molecule type" value="Genomic_DNA"/>
</dbReference>
<proteinExistence type="predicted"/>
<accession>A0AAV7SXV4</accession>
<comment type="caution">
    <text evidence="2">The sequence shown here is derived from an EMBL/GenBank/DDBJ whole genome shotgun (WGS) entry which is preliminary data.</text>
</comment>
<evidence type="ECO:0000313" key="2">
    <source>
        <dbReference type="EMBL" id="KAJ1169030.1"/>
    </source>
</evidence>
<organism evidence="2 3">
    <name type="scientific">Pleurodeles waltl</name>
    <name type="common">Iberian ribbed newt</name>
    <dbReference type="NCBI Taxonomy" id="8319"/>
    <lineage>
        <taxon>Eukaryota</taxon>
        <taxon>Metazoa</taxon>
        <taxon>Chordata</taxon>
        <taxon>Craniata</taxon>
        <taxon>Vertebrata</taxon>
        <taxon>Euteleostomi</taxon>
        <taxon>Amphibia</taxon>
        <taxon>Batrachia</taxon>
        <taxon>Caudata</taxon>
        <taxon>Salamandroidea</taxon>
        <taxon>Salamandridae</taxon>
        <taxon>Pleurodelinae</taxon>
        <taxon>Pleurodeles</taxon>
    </lineage>
</organism>
<keyword evidence="3" id="KW-1185">Reference proteome</keyword>
<dbReference type="AlphaFoldDB" id="A0AAV7SXV4"/>
<feature type="compositionally biased region" description="Basic and acidic residues" evidence="1">
    <location>
        <begin position="102"/>
        <end position="118"/>
    </location>
</feature>
<sequence length="175" mass="18414">MRRPTASFSQDVVGALVWYYGPLVRPLDAALPNRGIPLPTSPAARRGALRAAPGAAAQLNARIAAGTLPRPDSGCTEQIGDEAGFRTHVGKSGGATTAVLERAPEKKNTPEARRREAKLLSSKNTGVSSSVTRAQKITRGIAPKTAPGDRLTATHGKGGERESEAQKRRGTDIWA</sequence>
<feature type="compositionally biased region" description="Basic and acidic residues" evidence="1">
    <location>
        <begin position="157"/>
        <end position="175"/>
    </location>
</feature>